<dbReference type="PANTHER" id="PTHR10015:SF337">
    <property type="entry name" value="HEAT STRESS TRANSCRIPTION FACTOR A-3"/>
    <property type="match status" value="1"/>
</dbReference>
<dbReference type="EMBL" id="JBBNAF010000001">
    <property type="protein sequence ID" value="KAK9168420.1"/>
    <property type="molecule type" value="Genomic_DNA"/>
</dbReference>
<dbReference type="PANTHER" id="PTHR10015">
    <property type="entry name" value="HEAT SHOCK TRANSCRIPTION FACTOR"/>
    <property type="match status" value="1"/>
</dbReference>
<evidence type="ECO:0000256" key="1">
    <source>
        <dbReference type="SAM" id="Coils"/>
    </source>
</evidence>
<accession>A0AAP0LF13</accession>
<feature type="region of interest" description="Disordered" evidence="2">
    <location>
        <begin position="27"/>
        <end position="102"/>
    </location>
</feature>
<dbReference type="GO" id="GO:0000978">
    <property type="term" value="F:RNA polymerase II cis-regulatory region sequence-specific DNA binding"/>
    <property type="evidence" value="ECO:0007669"/>
    <property type="project" value="TreeGrafter"/>
</dbReference>
<protein>
    <submittedName>
        <fullName evidence="3">Uncharacterized protein</fullName>
    </submittedName>
</protein>
<dbReference type="GO" id="GO:0034605">
    <property type="term" value="P:cellular response to heat"/>
    <property type="evidence" value="ECO:0007669"/>
    <property type="project" value="TreeGrafter"/>
</dbReference>
<organism evidence="3 4">
    <name type="scientific">Stephania yunnanensis</name>
    <dbReference type="NCBI Taxonomy" id="152371"/>
    <lineage>
        <taxon>Eukaryota</taxon>
        <taxon>Viridiplantae</taxon>
        <taxon>Streptophyta</taxon>
        <taxon>Embryophyta</taxon>
        <taxon>Tracheophyta</taxon>
        <taxon>Spermatophyta</taxon>
        <taxon>Magnoliopsida</taxon>
        <taxon>Ranunculales</taxon>
        <taxon>Menispermaceae</taxon>
        <taxon>Menispermoideae</taxon>
        <taxon>Cissampelideae</taxon>
        <taxon>Stephania</taxon>
    </lineage>
</organism>
<evidence type="ECO:0000313" key="3">
    <source>
        <dbReference type="EMBL" id="KAK9168420.1"/>
    </source>
</evidence>
<dbReference type="GO" id="GO:0003700">
    <property type="term" value="F:DNA-binding transcription factor activity"/>
    <property type="evidence" value="ECO:0007669"/>
    <property type="project" value="TreeGrafter"/>
</dbReference>
<dbReference type="Proteomes" id="UP001420932">
    <property type="component" value="Unassembled WGS sequence"/>
</dbReference>
<evidence type="ECO:0000313" key="4">
    <source>
        <dbReference type="Proteomes" id="UP001420932"/>
    </source>
</evidence>
<dbReference type="GO" id="GO:0006357">
    <property type="term" value="P:regulation of transcription by RNA polymerase II"/>
    <property type="evidence" value="ECO:0007669"/>
    <property type="project" value="TreeGrafter"/>
</dbReference>
<feature type="region of interest" description="Disordered" evidence="2">
    <location>
        <begin position="428"/>
        <end position="450"/>
    </location>
</feature>
<name>A0AAP0LF13_9MAGN</name>
<dbReference type="GO" id="GO:0005634">
    <property type="term" value="C:nucleus"/>
    <property type="evidence" value="ECO:0007669"/>
    <property type="project" value="TreeGrafter"/>
</dbReference>
<feature type="coiled-coil region" evidence="1">
    <location>
        <begin position="150"/>
        <end position="177"/>
    </location>
</feature>
<sequence>MNSDSYSTASPTQKYPIKAATWQPPLLNIPHNFNKIDHHHQHNEPSREDPGTGPNIIDGGPEASGGAAGRPRAAVPLQDVRSGGRSGAGPWSSPGGRPGFRKVDTDRWEFANEGFIRGKKQLLKNIHRRKSALGLQIGSYGVSPAADLGRPGLDSEIKKLRKDRNQLMQELAQLQQEQRGRAHQVEAMKQRMETAEQRQKQMVSFLAKVLQNPAFLARLQQMKEVRQIGSPRVKRKFFKQREIERTMPDTSMEGQIVKYELDFGDTATTFQDIDAAGEQFPNHFLQDMVGKLDIGAIVEADIATGELEKEIVSVTKQMEMGGSSSGSQAYHDAFAKGKNVVSPLPEVDTEYLLSSFPEELSKKKMPDFVPPGVEQIKQEDVWSMGFDSSFGMVSSCHDVWDSFANYEDQEIGISGGLSNLWELGMPQNALGGSGTDTWPGHDSSSDNLES</sequence>
<reference evidence="3 4" key="1">
    <citation type="submission" date="2024-01" db="EMBL/GenBank/DDBJ databases">
        <title>Genome assemblies of Stephania.</title>
        <authorList>
            <person name="Yang L."/>
        </authorList>
    </citation>
    <scope>NUCLEOTIDE SEQUENCE [LARGE SCALE GENOMIC DNA]</scope>
    <source>
        <strain evidence="3">YNDBR</strain>
        <tissue evidence="3">Leaf</tissue>
    </source>
</reference>
<gene>
    <name evidence="3" type="ORF">Syun_000560</name>
</gene>
<evidence type="ECO:0000256" key="2">
    <source>
        <dbReference type="SAM" id="MobiDB-lite"/>
    </source>
</evidence>
<proteinExistence type="predicted"/>
<keyword evidence="4" id="KW-1185">Reference proteome</keyword>
<dbReference type="AlphaFoldDB" id="A0AAP0LF13"/>
<keyword evidence="1" id="KW-0175">Coiled coil</keyword>
<comment type="caution">
    <text evidence="3">The sequence shown here is derived from an EMBL/GenBank/DDBJ whole genome shotgun (WGS) entry which is preliminary data.</text>
</comment>